<evidence type="ECO:0000313" key="12">
    <source>
        <dbReference type="Proteomes" id="UP000198935"/>
    </source>
</evidence>
<evidence type="ECO:0000256" key="5">
    <source>
        <dbReference type="ARBA" id="ARBA00022729"/>
    </source>
</evidence>
<dbReference type="STRING" id="1503961.SAMN05421736_11959"/>
<keyword evidence="5 10" id="KW-0732">Signal</keyword>
<evidence type="ECO:0000256" key="7">
    <source>
        <dbReference type="ARBA" id="ARBA00023065"/>
    </source>
</evidence>
<dbReference type="GO" id="GO:0046872">
    <property type="term" value="F:metal ion binding"/>
    <property type="evidence" value="ECO:0007669"/>
    <property type="project" value="UniProtKB-KW"/>
</dbReference>
<feature type="binding site" evidence="8">
    <location>
        <position position="253"/>
    </location>
    <ligand>
        <name>Fe cation</name>
        <dbReference type="ChEBI" id="CHEBI:24875"/>
    </ligand>
</feature>
<name>A0A1H3UA94_9BACI</name>
<evidence type="ECO:0000256" key="8">
    <source>
        <dbReference type="PIRSR" id="PIRSR002825-1"/>
    </source>
</evidence>
<dbReference type="GO" id="GO:0055085">
    <property type="term" value="P:transmembrane transport"/>
    <property type="evidence" value="ECO:0007669"/>
    <property type="project" value="InterPro"/>
</dbReference>
<dbReference type="Pfam" id="PF13343">
    <property type="entry name" value="SBP_bac_6"/>
    <property type="match status" value="1"/>
</dbReference>
<dbReference type="InterPro" id="IPR026045">
    <property type="entry name" value="Ferric-bd"/>
</dbReference>
<keyword evidence="6 8" id="KW-0408">Iron</keyword>
<feature type="chain" id="PRO_5039618718" evidence="10">
    <location>
        <begin position="22"/>
        <end position="372"/>
    </location>
</feature>
<evidence type="ECO:0000256" key="10">
    <source>
        <dbReference type="SAM" id="SignalP"/>
    </source>
</evidence>
<comment type="similarity">
    <text evidence="1">Belongs to the bacterial solute-binding protein 1 family.</text>
</comment>
<evidence type="ECO:0000313" key="11">
    <source>
        <dbReference type="EMBL" id="SDZ58735.1"/>
    </source>
</evidence>
<accession>A0A1H3UA94</accession>
<dbReference type="SUPFAM" id="SSF53850">
    <property type="entry name" value="Periplasmic binding protein-like II"/>
    <property type="match status" value="1"/>
</dbReference>
<dbReference type="Gene3D" id="3.40.190.10">
    <property type="entry name" value="Periplasmic binding protein-like II"/>
    <property type="match status" value="2"/>
</dbReference>
<keyword evidence="7" id="KW-0406">Ion transport</keyword>
<evidence type="ECO:0000256" key="4">
    <source>
        <dbReference type="ARBA" id="ARBA00022723"/>
    </source>
</evidence>
<dbReference type="PANTHER" id="PTHR30006">
    <property type="entry name" value="THIAMINE-BINDING PERIPLASMIC PROTEIN-RELATED"/>
    <property type="match status" value="1"/>
</dbReference>
<keyword evidence="4 8" id="KW-0479">Metal-binding</keyword>
<sequence length="372" mass="41740">MTKRLKLVFFALMAMTLFIVAGCGDNNEQEPEENDQGAAEEEATEEQNGEEEAAVEGSGELVVYSSRNETFVDELLEKFETETGIKVEAYHGGDDAINRIKREGENAYADIFISNDIGALEHLRMEGLLQAYAPENIESIDERFRAEDNSWIGLSARTRVFMYNKDEVTEEELPSTLWELTDSKYAGQFAITRGGNGSMIAQVSALRQEWGDEKVSEWLSIVKDNAAIITEGHGDIRRAVGSGEVAFGLVNNYYYHQQLEEPTDNNVGVVYPDQGDDDMGAIVNAAGVGFIHHAPNEDNAKLFLDWLLKDENQEVFSFNSMEVPVNPDIDAYEHAMKISEYKTHEMPLSKLGEVWEDTRELIEQSGLDLEIR</sequence>
<proteinExistence type="inferred from homology"/>
<dbReference type="EMBL" id="FNPI01000019">
    <property type="protein sequence ID" value="SDZ58735.1"/>
    <property type="molecule type" value="Genomic_DNA"/>
</dbReference>
<dbReference type="Proteomes" id="UP000198935">
    <property type="component" value="Unassembled WGS sequence"/>
</dbReference>
<dbReference type="OrthoDB" id="9769319at2"/>
<dbReference type="PANTHER" id="PTHR30006:SF15">
    <property type="entry name" value="IRON-UTILIZATION PERIPLASMIC PROTEIN"/>
    <property type="match status" value="1"/>
</dbReference>
<dbReference type="PROSITE" id="PS51257">
    <property type="entry name" value="PROKAR_LIPOPROTEIN"/>
    <property type="match status" value="1"/>
</dbReference>
<feature type="compositionally biased region" description="Acidic residues" evidence="9">
    <location>
        <begin position="27"/>
        <end position="54"/>
    </location>
</feature>
<evidence type="ECO:0000256" key="1">
    <source>
        <dbReference type="ARBA" id="ARBA00008520"/>
    </source>
</evidence>
<feature type="signal peptide" evidence="10">
    <location>
        <begin position="1"/>
        <end position="21"/>
    </location>
</feature>
<dbReference type="AlphaFoldDB" id="A0A1H3UA94"/>
<dbReference type="PROSITE" id="PS01037">
    <property type="entry name" value="SBP_BACTERIAL_1"/>
    <property type="match status" value="1"/>
</dbReference>
<evidence type="ECO:0000256" key="9">
    <source>
        <dbReference type="SAM" id="MobiDB-lite"/>
    </source>
</evidence>
<feature type="binding site" evidence="8">
    <location>
        <position position="254"/>
    </location>
    <ligand>
        <name>Fe cation</name>
        <dbReference type="ChEBI" id="CHEBI:24875"/>
    </ligand>
</feature>
<dbReference type="InterPro" id="IPR006061">
    <property type="entry name" value="SBP_1_CS"/>
</dbReference>
<evidence type="ECO:0000256" key="3">
    <source>
        <dbReference type="ARBA" id="ARBA00022496"/>
    </source>
</evidence>
<evidence type="ECO:0000256" key="6">
    <source>
        <dbReference type="ARBA" id="ARBA00023004"/>
    </source>
</evidence>
<dbReference type="GO" id="GO:0030288">
    <property type="term" value="C:outer membrane-bounded periplasmic space"/>
    <property type="evidence" value="ECO:0007669"/>
    <property type="project" value="TreeGrafter"/>
</dbReference>
<gene>
    <name evidence="11" type="ORF">SAMN05421736_11959</name>
</gene>
<keyword evidence="3" id="KW-0410">Iron transport</keyword>
<organism evidence="11 12">
    <name type="scientific">Evansella caseinilytica</name>
    <dbReference type="NCBI Taxonomy" id="1503961"/>
    <lineage>
        <taxon>Bacteria</taxon>
        <taxon>Bacillati</taxon>
        <taxon>Bacillota</taxon>
        <taxon>Bacilli</taxon>
        <taxon>Bacillales</taxon>
        <taxon>Bacillaceae</taxon>
        <taxon>Evansella</taxon>
    </lineage>
</organism>
<dbReference type="PIRSF" id="PIRSF002825">
    <property type="entry name" value="CfbpA"/>
    <property type="match status" value="1"/>
</dbReference>
<protein>
    <submittedName>
        <fullName evidence="11">Iron(III) transport system substrate-binding protein</fullName>
    </submittedName>
</protein>
<keyword evidence="2" id="KW-0813">Transport</keyword>
<reference evidence="12" key="1">
    <citation type="submission" date="2016-10" db="EMBL/GenBank/DDBJ databases">
        <authorList>
            <person name="Varghese N."/>
            <person name="Submissions S."/>
        </authorList>
    </citation>
    <scope>NUCLEOTIDE SEQUENCE [LARGE SCALE GENOMIC DNA]</scope>
    <source>
        <strain evidence="12">SP</strain>
    </source>
</reference>
<keyword evidence="12" id="KW-1185">Reference proteome</keyword>
<feature type="region of interest" description="Disordered" evidence="9">
    <location>
        <begin position="26"/>
        <end position="59"/>
    </location>
</feature>
<evidence type="ECO:0000256" key="2">
    <source>
        <dbReference type="ARBA" id="ARBA00022448"/>
    </source>
</evidence>
<dbReference type="GO" id="GO:0006826">
    <property type="term" value="P:iron ion transport"/>
    <property type="evidence" value="ECO:0007669"/>
    <property type="project" value="UniProtKB-KW"/>
</dbReference>